<accession>A0A1B9IXI7</accession>
<organism evidence="2 3">
    <name type="scientific">Kwoniella mangroviensis CBS 10435</name>
    <dbReference type="NCBI Taxonomy" id="1331196"/>
    <lineage>
        <taxon>Eukaryota</taxon>
        <taxon>Fungi</taxon>
        <taxon>Dikarya</taxon>
        <taxon>Basidiomycota</taxon>
        <taxon>Agaricomycotina</taxon>
        <taxon>Tremellomycetes</taxon>
        <taxon>Tremellales</taxon>
        <taxon>Cryptococcaceae</taxon>
        <taxon>Kwoniella</taxon>
    </lineage>
</organism>
<feature type="region of interest" description="Disordered" evidence="1">
    <location>
        <begin position="288"/>
        <end position="329"/>
    </location>
</feature>
<reference evidence="3" key="2">
    <citation type="submission" date="2013-12" db="EMBL/GenBank/DDBJ databases">
        <title>Evolution of pathogenesis and genome organization in the Tremellales.</title>
        <authorList>
            <person name="Cuomo C."/>
            <person name="Litvintseva A."/>
            <person name="Heitman J."/>
            <person name="Chen Y."/>
            <person name="Sun S."/>
            <person name="Springer D."/>
            <person name="Dromer F."/>
            <person name="Young S."/>
            <person name="Zeng Q."/>
            <person name="Chapman S."/>
            <person name="Gujja S."/>
            <person name="Saif S."/>
            <person name="Birren B."/>
        </authorList>
    </citation>
    <scope>NUCLEOTIDE SEQUENCE [LARGE SCALE GENOMIC DNA]</scope>
    <source>
        <strain evidence="3">CBS 10435</strain>
    </source>
</reference>
<proteinExistence type="predicted"/>
<evidence type="ECO:0000313" key="3">
    <source>
        <dbReference type="Proteomes" id="UP000092583"/>
    </source>
</evidence>
<evidence type="ECO:0000313" key="2">
    <source>
        <dbReference type="EMBL" id="OCF60251.1"/>
    </source>
</evidence>
<dbReference type="AlphaFoldDB" id="A0A1B9IXI7"/>
<feature type="region of interest" description="Disordered" evidence="1">
    <location>
        <begin position="31"/>
        <end position="146"/>
    </location>
</feature>
<feature type="compositionally biased region" description="Polar residues" evidence="1">
    <location>
        <begin position="412"/>
        <end position="422"/>
    </location>
</feature>
<sequence>MQQRPFGFESFAQPSFPSAFSQQSGFYAPRSTFSSFHAPPQPQTFFSKGWSRPGQSSFTGDPYSQFSQPSPGFRPGFPRPGYPGSFGGPHPNVIYPNQRAQHTGAPSFAGSIQSGMHSESFRTRSQRSFISKSRDEDGLDGPWKGGSVRDMYRDHLQAHRDAQARQAEQASKHIGDCFDSVKAKIDDCLSQSKTDGCTVETLMEKQDELNQAWFGFASSLQERIEHEQNISELNFLMGKLDAKRYNEASVADLKKNFERYGPISKSDDDGKPVKSPWSFSISEISRDSTFNDDDRIPFSDDSDESESDLRQFTSRGQGSAPRFSQGIFGGMNGSSMGSSRFGGTGWMGPSFYPSASATGWNNSTGSGYRPSTVFTSGWGASQQPSAFSGWNGQFRGFGPGAGFSGPGQPSSTAWSRTFSFGR</sequence>
<evidence type="ECO:0000256" key="1">
    <source>
        <dbReference type="SAM" id="MobiDB-lite"/>
    </source>
</evidence>
<feature type="region of interest" description="Disordered" evidence="1">
    <location>
        <begin position="397"/>
        <end position="422"/>
    </location>
</feature>
<feature type="compositionally biased region" description="Polar residues" evidence="1">
    <location>
        <begin position="53"/>
        <end position="68"/>
    </location>
</feature>
<dbReference type="EMBL" id="KI669460">
    <property type="protein sequence ID" value="OCF60251.1"/>
    <property type="molecule type" value="Genomic_DNA"/>
</dbReference>
<dbReference type="Proteomes" id="UP000092583">
    <property type="component" value="Unassembled WGS sequence"/>
</dbReference>
<name>A0A1B9IXI7_9TREE</name>
<keyword evidence="3" id="KW-1185">Reference proteome</keyword>
<protein>
    <submittedName>
        <fullName evidence="2">Uncharacterized protein</fullName>
    </submittedName>
</protein>
<gene>
    <name evidence="2" type="ORF">L486_02931</name>
</gene>
<reference evidence="2 3" key="1">
    <citation type="submission" date="2013-07" db="EMBL/GenBank/DDBJ databases">
        <title>The Genome Sequence of Kwoniella mangroviensis CBS10435.</title>
        <authorList>
            <consortium name="The Broad Institute Genome Sequencing Platform"/>
            <person name="Cuomo C."/>
            <person name="Litvintseva A."/>
            <person name="Chen Y."/>
            <person name="Heitman J."/>
            <person name="Sun S."/>
            <person name="Springer D."/>
            <person name="Dromer F."/>
            <person name="Young S.K."/>
            <person name="Zeng Q."/>
            <person name="Gargeya S."/>
            <person name="Fitzgerald M."/>
            <person name="Abouelleil A."/>
            <person name="Alvarado L."/>
            <person name="Berlin A.M."/>
            <person name="Chapman S.B."/>
            <person name="Dewar J."/>
            <person name="Goldberg J."/>
            <person name="Griggs A."/>
            <person name="Gujja S."/>
            <person name="Hansen M."/>
            <person name="Howarth C."/>
            <person name="Imamovic A."/>
            <person name="Larimer J."/>
            <person name="McCowan C."/>
            <person name="Murphy C."/>
            <person name="Pearson M."/>
            <person name="Priest M."/>
            <person name="Roberts A."/>
            <person name="Saif S."/>
            <person name="Shea T."/>
            <person name="Sykes S."/>
            <person name="Wortman J."/>
            <person name="Nusbaum C."/>
            <person name="Birren B."/>
        </authorList>
    </citation>
    <scope>NUCLEOTIDE SEQUENCE [LARGE SCALE GENOMIC DNA]</scope>
    <source>
        <strain evidence="2 3">CBS 10435</strain>
    </source>
</reference>